<dbReference type="PANTHER" id="PTHR12128">
    <property type="entry name" value="DIHYDRODIPICOLINATE SYNTHASE"/>
    <property type="match status" value="1"/>
</dbReference>
<dbReference type="InterPro" id="IPR002220">
    <property type="entry name" value="DapA-like"/>
</dbReference>
<dbReference type="SMART" id="SM01130">
    <property type="entry name" value="DHDPS"/>
    <property type="match status" value="1"/>
</dbReference>
<evidence type="ECO:0000256" key="1">
    <source>
        <dbReference type="ARBA" id="ARBA00004496"/>
    </source>
</evidence>
<dbReference type="GO" id="GO:0005737">
    <property type="term" value="C:cytoplasm"/>
    <property type="evidence" value="ECO:0007669"/>
    <property type="project" value="UniProtKB-SubCell"/>
</dbReference>
<sequence>MKINKITGLIAAPFTPLYQDGNVNVDMIPQLANNLKENRVQGAFIIGSTGEGVSLTREEKEKVVLAWQEEQTEDFKVIALISSNSLREGQDLARYASEIGLYGIAILPPFYFKIKSAFDLASYCRELASVVPDMPVYYYHIPALSGVAVSMYSFLKEARTIPNLAGIKYTAPDLYDYRKCLTFEEGRFDLLWGMDETLISALAMGAKGGVGSTYNYAAPLYLDLMAAFENGDMAHARELQSRSIEVVDVLIRHGGIPAGKYFMKHIGLDCGEFRSPVGPIANPQIFSEDLARINFDQISSVVRESV</sequence>
<protein>
    <submittedName>
        <fullName evidence="9">Dihydrodipicolinate synthase family protein</fullName>
    </submittedName>
</protein>
<evidence type="ECO:0000313" key="10">
    <source>
        <dbReference type="Proteomes" id="UP000753961"/>
    </source>
</evidence>
<feature type="binding site" evidence="8">
    <location>
        <position position="49"/>
    </location>
    <ligand>
        <name>pyruvate</name>
        <dbReference type="ChEBI" id="CHEBI:15361"/>
    </ligand>
</feature>
<feature type="active site" description="Proton donor/acceptor" evidence="7">
    <location>
        <position position="139"/>
    </location>
</feature>
<keyword evidence="2" id="KW-0963">Cytoplasm</keyword>
<feature type="active site" description="Schiff-base intermediate with substrate" evidence="7">
    <location>
        <position position="168"/>
    </location>
</feature>
<dbReference type="InterPro" id="IPR020625">
    <property type="entry name" value="Schiff_base-form_aldolases_AS"/>
</dbReference>
<evidence type="ECO:0000256" key="3">
    <source>
        <dbReference type="ARBA" id="ARBA00023239"/>
    </source>
</evidence>
<proteinExistence type="inferred from homology"/>
<keyword evidence="10" id="KW-1185">Reference proteome</keyword>
<dbReference type="RefSeq" id="WP_222580827.1">
    <property type="nucleotide sequence ID" value="NZ_JAHVHU010000013.1"/>
</dbReference>
<evidence type="ECO:0000256" key="6">
    <source>
        <dbReference type="PIRNR" id="PIRNR001365"/>
    </source>
</evidence>
<keyword evidence="4" id="KW-0704">Schiff base</keyword>
<keyword evidence="5" id="KW-0119">Carbohydrate metabolism</keyword>
<gene>
    <name evidence="9" type="ORF">KUV50_14155</name>
</gene>
<dbReference type="SUPFAM" id="SSF51569">
    <property type="entry name" value="Aldolase"/>
    <property type="match status" value="1"/>
</dbReference>
<comment type="caution">
    <text evidence="9">The sequence shown here is derived from an EMBL/GenBank/DDBJ whole genome shotgun (WGS) entry which is preliminary data.</text>
</comment>
<dbReference type="InterPro" id="IPR013785">
    <property type="entry name" value="Aldolase_TIM"/>
</dbReference>
<dbReference type="AlphaFoldDB" id="A0A953LC93"/>
<comment type="subcellular location">
    <subcellularLocation>
        <location evidence="1">Cytoplasm</location>
    </subcellularLocation>
</comment>
<evidence type="ECO:0000256" key="4">
    <source>
        <dbReference type="ARBA" id="ARBA00023270"/>
    </source>
</evidence>
<evidence type="ECO:0000256" key="8">
    <source>
        <dbReference type="PIRSR" id="PIRSR001365-2"/>
    </source>
</evidence>
<dbReference type="GO" id="GO:0016829">
    <property type="term" value="F:lyase activity"/>
    <property type="evidence" value="ECO:0007669"/>
    <property type="project" value="UniProtKB-KW"/>
</dbReference>
<evidence type="ECO:0000256" key="2">
    <source>
        <dbReference type="ARBA" id="ARBA00022490"/>
    </source>
</evidence>
<evidence type="ECO:0000313" key="9">
    <source>
        <dbReference type="EMBL" id="MBY5959291.1"/>
    </source>
</evidence>
<reference evidence="9" key="1">
    <citation type="submission" date="2021-06" db="EMBL/GenBank/DDBJ databases">
        <title>44 bacteria genomes isolated from Dapeng, Shenzhen.</title>
        <authorList>
            <person name="Zheng W."/>
            <person name="Yu S."/>
            <person name="Huang Y."/>
        </authorList>
    </citation>
    <scope>NUCLEOTIDE SEQUENCE</scope>
    <source>
        <strain evidence="9">DP5N28-2</strain>
    </source>
</reference>
<evidence type="ECO:0000256" key="7">
    <source>
        <dbReference type="PIRSR" id="PIRSR001365-1"/>
    </source>
</evidence>
<feature type="binding site" evidence="8">
    <location>
        <position position="210"/>
    </location>
    <ligand>
        <name>pyruvate</name>
        <dbReference type="ChEBI" id="CHEBI:15361"/>
    </ligand>
</feature>
<dbReference type="Gene3D" id="3.20.20.70">
    <property type="entry name" value="Aldolase class I"/>
    <property type="match status" value="1"/>
</dbReference>
<dbReference type="Pfam" id="PF00701">
    <property type="entry name" value="DHDPS"/>
    <property type="match status" value="1"/>
</dbReference>
<keyword evidence="3 6" id="KW-0456">Lyase</keyword>
<dbReference type="EMBL" id="JAHVHU010000013">
    <property type="protein sequence ID" value="MBY5959291.1"/>
    <property type="molecule type" value="Genomic_DNA"/>
</dbReference>
<dbReference type="PANTHER" id="PTHR12128:SF21">
    <property type="entry name" value="N-ACETYLNEURAMINATE LYASE"/>
    <property type="match status" value="1"/>
</dbReference>
<comment type="similarity">
    <text evidence="6">Belongs to the DapA family.</text>
</comment>
<dbReference type="PRINTS" id="PR00146">
    <property type="entry name" value="DHPICSNTHASE"/>
</dbReference>
<dbReference type="Proteomes" id="UP000753961">
    <property type="component" value="Unassembled WGS sequence"/>
</dbReference>
<organism evidence="9 10">
    <name type="scientific">Membranihabitans marinus</name>
    <dbReference type="NCBI Taxonomy" id="1227546"/>
    <lineage>
        <taxon>Bacteria</taxon>
        <taxon>Pseudomonadati</taxon>
        <taxon>Bacteroidota</taxon>
        <taxon>Saprospiria</taxon>
        <taxon>Saprospirales</taxon>
        <taxon>Saprospiraceae</taxon>
        <taxon>Membranihabitans</taxon>
    </lineage>
</organism>
<accession>A0A953LC93</accession>
<evidence type="ECO:0000256" key="5">
    <source>
        <dbReference type="ARBA" id="ARBA00023277"/>
    </source>
</evidence>
<dbReference type="PIRSF" id="PIRSF001365">
    <property type="entry name" value="DHDPS"/>
    <property type="match status" value="1"/>
</dbReference>
<name>A0A953LC93_9BACT</name>
<dbReference type="PROSITE" id="PS00666">
    <property type="entry name" value="DHDPS_2"/>
    <property type="match status" value="1"/>
</dbReference>